<dbReference type="InterPro" id="IPR051216">
    <property type="entry name" value="Teneurin"/>
</dbReference>
<dbReference type="InterPro" id="IPR056820">
    <property type="entry name" value="TEN_TTR-like"/>
</dbReference>
<feature type="domain" description="EGF-like" evidence="7">
    <location>
        <begin position="584"/>
        <end position="617"/>
    </location>
</feature>
<dbReference type="PROSITE" id="PS01186">
    <property type="entry name" value="EGF_2"/>
    <property type="match status" value="3"/>
</dbReference>
<dbReference type="Pfam" id="PF25020">
    <property type="entry name" value="TTR_TEN1-4"/>
    <property type="match status" value="1"/>
</dbReference>
<evidence type="ECO:0000313" key="8">
    <source>
        <dbReference type="Proteomes" id="UP000695022"/>
    </source>
</evidence>
<dbReference type="Pfam" id="PF23093">
    <property type="entry name" value="GBD_Tenm3"/>
    <property type="match status" value="1"/>
</dbReference>
<dbReference type="InterPro" id="IPR000742">
    <property type="entry name" value="EGF"/>
</dbReference>
<keyword evidence="1 4" id="KW-0245">EGF-like domain</keyword>
<keyword evidence="3 4" id="KW-1015">Disulfide bond</keyword>
<dbReference type="SUPFAM" id="SSF101898">
    <property type="entry name" value="NHL repeat"/>
    <property type="match status" value="1"/>
</dbReference>
<feature type="disulfide bond" evidence="4">
    <location>
        <begin position="669"/>
        <end position="678"/>
    </location>
</feature>
<dbReference type="InterPro" id="IPR011042">
    <property type="entry name" value="6-blade_b-propeller_TolB-like"/>
</dbReference>
<comment type="caution">
    <text evidence="4">Lacks conserved residue(s) required for the propagation of feature annotation.</text>
</comment>
<feature type="disulfide bond" evidence="4">
    <location>
        <begin position="538"/>
        <end position="547"/>
    </location>
</feature>
<keyword evidence="8" id="KW-1185">Reference proteome</keyword>
<dbReference type="Pfam" id="PF24329">
    <property type="entry name" value="FN-plug_TEN1-4"/>
    <property type="match status" value="1"/>
</dbReference>
<keyword evidence="6" id="KW-0472">Membrane</keyword>
<dbReference type="PANTHER" id="PTHR11219:SF69">
    <property type="entry name" value="TENEURIN-A"/>
    <property type="match status" value="1"/>
</dbReference>
<evidence type="ECO:0000256" key="2">
    <source>
        <dbReference type="ARBA" id="ARBA00022737"/>
    </source>
</evidence>
<name>A0ABM1EPG3_PRICU</name>
<feature type="disulfide bond" evidence="4">
    <location>
        <begin position="607"/>
        <end position="616"/>
    </location>
</feature>
<keyword evidence="6" id="KW-1133">Transmembrane helix</keyword>
<protein>
    <submittedName>
        <fullName evidence="9">Teneurin-m-like</fullName>
    </submittedName>
</protein>
<dbReference type="Pfam" id="PF25024">
    <property type="entry name" value="EGF_TEN"/>
    <property type="match status" value="1"/>
</dbReference>
<evidence type="ECO:0000259" key="7">
    <source>
        <dbReference type="PROSITE" id="PS50026"/>
    </source>
</evidence>
<reference evidence="9" key="1">
    <citation type="submission" date="2025-08" db="UniProtKB">
        <authorList>
            <consortium name="RefSeq"/>
        </authorList>
    </citation>
    <scope>IDENTIFICATION</scope>
</reference>
<feature type="region of interest" description="Disordered" evidence="5">
    <location>
        <begin position="751"/>
        <end position="780"/>
    </location>
</feature>
<feature type="domain" description="EGF-like" evidence="7">
    <location>
        <begin position="516"/>
        <end position="548"/>
    </location>
</feature>
<feature type="domain" description="EGF-like" evidence="7">
    <location>
        <begin position="648"/>
        <end position="679"/>
    </location>
</feature>
<evidence type="ECO:0000256" key="1">
    <source>
        <dbReference type="ARBA" id="ARBA00022536"/>
    </source>
</evidence>
<keyword evidence="6" id="KW-0812">Transmembrane</keyword>
<dbReference type="InterPro" id="IPR056822">
    <property type="entry name" value="TEN_NHL"/>
</dbReference>
<evidence type="ECO:0000256" key="5">
    <source>
        <dbReference type="SAM" id="MobiDB-lite"/>
    </source>
</evidence>
<feature type="compositionally biased region" description="Basic and acidic residues" evidence="5">
    <location>
        <begin position="26"/>
        <end position="35"/>
    </location>
</feature>
<dbReference type="GeneID" id="106814295"/>
<proteinExistence type="predicted"/>
<sequence>MDAGQTDWQERNRRTPGQGRMRRQRSKEFSRHDDSSSGDDNNGRFSPEDVRARNPRNVQTMNEYIDPSTVDRKSPLTPASPLMNQPKLPPVLPPRNPGAPRTTPRHMASSSDHSGTLHDTDSGGSAASFEPALLVKTSSGNIHFPPDISKQPLSPGQNEQMLANHLPPSPHVMSLNTHGQLGHQDIDRPPYFPGATLTNSVPLSAFSVPVRNNLRQVNHGQNRLSTGSYRFKKQRKCSWKCTAIIFIILSVVLLAVVCYLGAMMAINVNWILEGGPTESEFDSSAAGGGYVKDNSGESGFPGDGLARPVTPQTRYIPTMATGGASDVTVVFQLGNHLTQQVPANGWLKTQFQLNENTYVKFNFTLPKEAKMAVYARRHKRPTHTQYDFVELMDGDRLAGRVTRSQRFERSAERIVSGAFMQYLERGMWFLYIYNDGNDKQSVTFMSTRDDSMDSGCPGDCSGRGECDKGECICFSGYAGPDCSQSVCPVLCSSNGVYHRGECKCHPGWKGVECDIPSNQCADPMCSGRGRCIDGTCICLNGYKGENCSEVDCPSPDCTGHGMCANGTCLCYRGYRGDDCGVVDTAAMCKKECSNHGTYREDLDICICDPNWTGADCSEERCAVDCGQHGVCQNGRCQCDSGWTAPECDVRTCDPRCLHHGTCDNGTCTCHPGWNGNHCLLDGCPAGCSGHGTCKQENDQWECGCFTSWAGIGCSIPQEMECNDRVDNDNDGLTDFVRMRCCSETASRESRAAVSRTSHGARPMDRRVRGRTASSESGRAHSVESSSLVAAFMPTGFGSTSSPGILLAVRYDLLVNGGGTIILQFQRTPYQTADTAVMVPWNQIVTVDAVVLTPTSAAPPALVAEHAGERCPVHDFHVMKPVVVSTWQMSHRGGCATERAVLAESQVLQERVPIPGTRLNLVYHSSKMSGYLSTLIMKLTPPTLPETLQTVVVRVEVEGVKYETTLEAEPSLKFTYAWNRRNIYRQRVYGIVTARVSVGYKYGDCNEVFWDTQTTSLSGYDIEISEIGEWDLDVHHRYNVREGILHMGDGTNVYLKDQPPTIHTMVGTGQRRSLDCSSGCSGSMHETTMMAPTALASGADGSIYVGDFNLVRRITPDGQVFTILELSTDSLPYNYYLAVHPITGELYLSNPQTRTIIKIKSLRSIRNVRENFEVAVGDKMQCLPGDKEECGDGGLAINAKLSRPKGLAFDKNGNMYFADGMTIRMVNKTEHINTIVGKRQYSGSWNRVPCSGPITFSEVQFQWPTKVAVNPIDRSVYITDENTVYMLTPDGYVKIVAGTPLHCQSEEHQLPTSGQADRIVLAPIRDMAFSPAGDLYIAETDDQFVHQIRKVSTDGKISVFAGGRSRCNCQDTTCMCYNMADASALNAAINTPSAITITPDSSVHVADLGNLRIRSIATTIPAPNKNQLYEVYHPETQEIYVFNRFGQHYFTKNIMTGKALYVFTYNVNSSYGKLSRVTDSGQNKVSIYRDYSGTVNSIETSNGQRLELALSHMGYLSTIKVGKTTMEFTYDGNTGLLTAKFSSNGEVYFYKHDENGRLSEVVLPTGKRIVLESDLDRRGSIVTLKRDDEVSETIILGPNSLEKTQGIHESRVVLLEDHSVVMETPGSITVTMEMGSHPLMDNQYSVPVKKKVTIGHDQHNRIEWRYYLRRDAKGSSQDVGQIGRRLKQNGDSMLTVEFDRETGNETLFNKEQEQLLTIKYNQAGQPVSLLPTHADWEPVILSYNSAGRLEEWRHGNVYEEYNYDRTGRLLLVRYSGNEELAYTYGDNVQPVKVTLPGGELYSISYDREGNLRQVTMPTRAVHSYQLLYSLGYVRKLYTAPQSDVAFIQDYDSDGRLLRTVYPSNQRRYVHRYDDHGWLAEIAFDSTVIKYDYDERTGLLKSVHQMSQEFDAMTDYQHVGLLTTEMVYR</sequence>
<dbReference type="Gene3D" id="2.10.25.10">
    <property type="entry name" value="Laminin"/>
    <property type="match status" value="7"/>
</dbReference>
<dbReference type="RefSeq" id="XP_014674084.1">
    <property type="nucleotide sequence ID" value="XM_014818598.1"/>
</dbReference>
<feature type="compositionally biased region" description="Pro residues" evidence="5">
    <location>
        <begin position="87"/>
        <end position="97"/>
    </location>
</feature>
<dbReference type="Gene3D" id="2.180.10.10">
    <property type="entry name" value="RHS repeat-associated core"/>
    <property type="match status" value="1"/>
</dbReference>
<dbReference type="Gene3D" id="2.120.10.30">
    <property type="entry name" value="TolB, C-terminal domain"/>
    <property type="match status" value="2"/>
</dbReference>
<feature type="region of interest" description="Disordered" evidence="5">
    <location>
        <begin position="1"/>
        <end position="189"/>
    </location>
</feature>
<dbReference type="Pfam" id="PF25021">
    <property type="entry name" value="TEN_NHL"/>
    <property type="match status" value="1"/>
</dbReference>
<dbReference type="SMART" id="SM00181">
    <property type="entry name" value="EGF"/>
    <property type="match status" value="8"/>
</dbReference>
<dbReference type="InterPro" id="IPR056823">
    <property type="entry name" value="TEN-like_YD-shell"/>
</dbReference>
<dbReference type="PROSITE" id="PS00022">
    <property type="entry name" value="EGF_1"/>
    <property type="match status" value="5"/>
</dbReference>
<dbReference type="PANTHER" id="PTHR11219">
    <property type="entry name" value="TENEURIN AND N-ACETYLGLUCOSAMINE-1-PHOSPHODIESTER ALPHA-N-ACETYLGLUCOSAMINIDASE"/>
    <property type="match status" value="1"/>
</dbReference>
<keyword evidence="2" id="KW-0677">Repeat</keyword>
<dbReference type="Proteomes" id="UP000695022">
    <property type="component" value="Unplaced"/>
</dbReference>
<dbReference type="InterPro" id="IPR057627">
    <property type="entry name" value="FN-plug_TEN1-4"/>
</dbReference>
<feature type="disulfide bond" evidence="4">
    <location>
        <begin position="652"/>
        <end position="662"/>
    </location>
</feature>
<evidence type="ECO:0000256" key="6">
    <source>
        <dbReference type="SAM" id="Phobius"/>
    </source>
</evidence>
<evidence type="ECO:0000256" key="4">
    <source>
        <dbReference type="PROSITE-ProRule" id="PRU00076"/>
    </source>
</evidence>
<dbReference type="InterPro" id="IPR057629">
    <property type="entry name" value="Teneurin1-4_GBD"/>
</dbReference>
<organism evidence="8 9">
    <name type="scientific">Priapulus caudatus</name>
    <name type="common">Priapulid worm</name>
    <dbReference type="NCBI Taxonomy" id="37621"/>
    <lineage>
        <taxon>Eukaryota</taxon>
        <taxon>Metazoa</taxon>
        <taxon>Ecdysozoa</taxon>
        <taxon>Scalidophora</taxon>
        <taxon>Priapulida</taxon>
        <taxon>Priapulimorpha</taxon>
        <taxon>Priapulimorphida</taxon>
        <taxon>Priapulidae</taxon>
        <taxon>Priapulus</taxon>
    </lineage>
</organism>
<dbReference type="Pfam" id="PF25023">
    <property type="entry name" value="TEN_YD-shell"/>
    <property type="match status" value="1"/>
</dbReference>
<gene>
    <name evidence="9" type="primary">LOC106814295</name>
</gene>
<feature type="compositionally biased region" description="Polar residues" evidence="5">
    <location>
        <begin position="151"/>
        <end position="161"/>
    </location>
</feature>
<evidence type="ECO:0000256" key="3">
    <source>
        <dbReference type="ARBA" id="ARBA00023157"/>
    </source>
</evidence>
<evidence type="ECO:0000313" key="9">
    <source>
        <dbReference type="RefSeq" id="XP_014674084.1"/>
    </source>
</evidence>
<dbReference type="PROSITE" id="PS50026">
    <property type="entry name" value="EGF_3"/>
    <property type="match status" value="3"/>
</dbReference>
<feature type="transmembrane region" description="Helical" evidence="6">
    <location>
        <begin position="241"/>
        <end position="262"/>
    </location>
</feature>
<accession>A0ABM1EPG3</accession>
<feature type="compositionally biased region" description="Polar residues" evidence="5">
    <location>
        <begin position="771"/>
        <end position="780"/>
    </location>
</feature>